<proteinExistence type="predicted"/>
<protein>
    <submittedName>
        <fullName evidence="1">Uncharacterized protein</fullName>
    </submittedName>
</protein>
<evidence type="ECO:0000313" key="1">
    <source>
        <dbReference type="EMBL" id="QNL31471.1"/>
    </source>
</evidence>
<accession>A0A7G9A3Z8</accession>
<organism evidence="1">
    <name type="scientific">Bacteriophage sp</name>
    <dbReference type="NCBI Taxonomy" id="38018"/>
    <lineage>
        <taxon>Viruses</taxon>
    </lineage>
</organism>
<name>A0A7G9A3Z8_9VIRU</name>
<reference evidence="1" key="1">
    <citation type="submission" date="2020-07" db="EMBL/GenBank/DDBJ databases">
        <title>Dissolved microcystin release linked to lysis of a Microcystis spp. bloom in Lake Erie (USA) attributed to a novel cyanophage.</title>
        <authorList>
            <person name="McKindles K.M."/>
            <person name="Manes M.A."/>
            <person name="DeMarco J.R."/>
            <person name="McClure A."/>
            <person name="McKay R.M."/>
            <person name="Davis T.W."/>
            <person name="Bullerjahn G.S."/>
        </authorList>
    </citation>
    <scope>NUCLEOTIDE SEQUENCE</scope>
</reference>
<dbReference type="EMBL" id="MT840185">
    <property type="protein sequence ID" value="QNL31471.1"/>
    <property type="molecule type" value="Genomic_DNA"/>
</dbReference>
<sequence>MASFITKAIHTKHGHNMTDVLDYTTIYVSELVMVPAGGLARGIHDTLYSVTALVDLSLELPTAKEIYDAYKHNNAHFSVEAIKGGYHFYSI</sequence>